<gene>
    <name evidence="2" type="ORF">MNB_SV-3-828</name>
</gene>
<dbReference type="EMBL" id="FPHI01000047">
    <property type="protein sequence ID" value="SFV70260.1"/>
    <property type="molecule type" value="Genomic_DNA"/>
</dbReference>
<feature type="transmembrane region" description="Helical" evidence="1">
    <location>
        <begin position="7"/>
        <end position="26"/>
    </location>
</feature>
<accession>A0A1W1CWN9</accession>
<reference evidence="2" key="1">
    <citation type="submission" date="2016-10" db="EMBL/GenBank/DDBJ databases">
        <authorList>
            <person name="de Groot N.N."/>
        </authorList>
    </citation>
    <scope>NUCLEOTIDE SEQUENCE</scope>
</reference>
<evidence type="ECO:0000256" key="1">
    <source>
        <dbReference type="SAM" id="Phobius"/>
    </source>
</evidence>
<dbReference type="AlphaFoldDB" id="A0A1W1CWN9"/>
<name>A0A1W1CWN9_9ZZZZ</name>
<evidence type="ECO:0000313" key="2">
    <source>
        <dbReference type="EMBL" id="SFV70260.1"/>
    </source>
</evidence>
<protein>
    <submittedName>
        <fullName evidence="2">Uncharacterized protein</fullName>
    </submittedName>
</protein>
<feature type="transmembrane region" description="Helical" evidence="1">
    <location>
        <begin position="32"/>
        <end position="54"/>
    </location>
</feature>
<proteinExistence type="predicted"/>
<keyword evidence="1" id="KW-0812">Transmembrane</keyword>
<keyword evidence="1" id="KW-1133">Transmembrane helix</keyword>
<organism evidence="2">
    <name type="scientific">hydrothermal vent metagenome</name>
    <dbReference type="NCBI Taxonomy" id="652676"/>
    <lineage>
        <taxon>unclassified sequences</taxon>
        <taxon>metagenomes</taxon>
        <taxon>ecological metagenomes</taxon>
    </lineage>
</organism>
<sequence>MKIATIISTVLLVIWVVMTIAVMWTESIDIDIYIKLTITMGVVVVATILIALALREYGTEKKLKEHNYLD</sequence>
<keyword evidence="1" id="KW-0472">Membrane</keyword>